<dbReference type="Gene3D" id="3.30.70.3040">
    <property type="match status" value="1"/>
</dbReference>
<keyword evidence="9 13" id="KW-1133">Transmembrane helix</keyword>
<dbReference type="GO" id="GO:0051301">
    <property type="term" value="P:cell division"/>
    <property type="evidence" value="ECO:0007669"/>
    <property type="project" value="UniProtKB-KW"/>
</dbReference>
<evidence type="ECO:0000313" key="17">
    <source>
        <dbReference type="Proteomes" id="UP000308891"/>
    </source>
</evidence>
<evidence type="ECO:0000259" key="15">
    <source>
        <dbReference type="Pfam" id="PF18075"/>
    </source>
</evidence>
<evidence type="ECO:0000256" key="3">
    <source>
        <dbReference type="ARBA" id="ARBA00011160"/>
    </source>
</evidence>
<dbReference type="PANTHER" id="PTHR47755">
    <property type="entry name" value="CELL DIVISION PROTEIN FTSX"/>
    <property type="match status" value="1"/>
</dbReference>
<feature type="transmembrane region" description="Helical" evidence="13">
    <location>
        <begin position="226"/>
        <end position="251"/>
    </location>
</feature>
<dbReference type="AlphaFoldDB" id="A0A4T0V3M1"/>
<comment type="subunit">
    <text evidence="3">Forms a membrane-associated complex with FtsE.</text>
</comment>
<proteinExistence type="inferred from homology"/>
<evidence type="ECO:0000259" key="14">
    <source>
        <dbReference type="Pfam" id="PF02687"/>
    </source>
</evidence>
<keyword evidence="5 12" id="KW-1003">Cell membrane</keyword>
<dbReference type="InterPro" id="IPR040690">
    <property type="entry name" value="FtsX_ECD"/>
</dbReference>
<comment type="subcellular location">
    <subcellularLocation>
        <location evidence="1">Cell inner membrane</location>
        <topology evidence="1">Multi-pass membrane protein</topology>
    </subcellularLocation>
</comment>
<evidence type="ECO:0000256" key="6">
    <source>
        <dbReference type="ARBA" id="ARBA00022519"/>
    </source>
</evidence>
<dbReference type="InterPro" id="IPR004513">
    <property type="entry name" value="FtsX"/>
</dbReference>
<evidence type="ECO:0000256" key="5">
    <source>
        <dbReference type="ARBA" id="ARBA00022475"/>
    </source>
</evidence>
<comment type="similarity">
    <text evidence="2 12">Belongs to the ABC-4 integral membrane protein family. FtsX subfamily.</text>
</comment>
<dbReference type="Pfam" id="PF02687">
    <property type="entry name" value="FtsX"/>
    <property type="match status" value="1"/>
</dbReference>
<gene>
    <name evidence="16" type="ORF">E5K04_03855</name>
</gene>
<keyword evidence="17" id="KW-1185">Reference proteome</keyword>
<comment type="function">
    <text evidence="12">Part of the ABC transporter FtsEX involved in cellular division.</text>
</comment>
<dbReference type="GO" id="GO:0032153">
    <property type="term" value="C:cell division site"/>
    <property type="evidence" value="ECO:0007669"/>
    <property type="project" value="TreeGrafter"/>
</dbReference>
<feature type="transmembrane region" description="Helical" evidence="13">
    <location>
        <begin position="174"/>
        <end position="194"/>
    </location>
</feature>
<evidence type="ECO:0000256" key="11">
    <source>
        <dbReference type="ARBA" id="ARBA00023306"/>
    </source>
</evidence>
<dbReference type="OrthoDB" id="9813411at2"/>
<name>A0A4T0V3M1_9NEIS</name>
<dbReference type="PANTHER" id="PTHR47755:SF1">
    <property type="entry name" value="CELL DIVISION PROTEIN FTSX"/>
    <property type="match status" value="1"/>
</dbReference>
<evidence type="ECO:0000256" key="7">
    <source>
        <dbReference type="ARBA" id="ARBA00022618"/>
    </source>
</evidence>
<keyword evidence="6 12" id="KW-0997">Cell inner membrane</keyword>
<feature type="transmembrane region" description="Helical" evidence="13">
    <location>
        <begin position="263"/>
        <end position="285"/>
    </location>
</feature>
<evidence type="ECO:0000256" key="13">
    <source>
        <dbReference type="SAM" id="Phobius"/>
    </source>
</evidence>
<feature type="domain" description="FtsX extracellular" evidence="15">
    <location>
        <begin position="62"/>
        <end position="154"/>
    </location>
</feature>
<dbReference type="Pfam" id="PF18075">
    <property type="entry name" value="FtsX_ECD"/>
    <property type="match status" value="1"/>
</dbReference>
<dbReference type="PIRSF" id="PIRSF003097">
    <property type="entry name" value="FtsX"/>
    <property type="match status" value="1"/>
</dbReference>
<evidence type="ECO:0000313" key="16">
    <source>
        <dbReference type="EMBL" id="TIC86244.1"/>
    </source>
</evidence>
<evidence type="ECO:0000256" key="12">
    <source>
        <dbReference type="PIRNR" id="PIRNR003097"/>
    </source>
</evidence>
<evidence type="ECO:0000256" key="1">
    <source>
        <dbReference type="ARBA" id="ARBA00004429"/>
    </source>
</evidence>
<dbReference type="EMBL" id="STGJ01000002">
    <property type="protein sequence ID" value="TIC86244.1"/>
    <property type="molecule type" value="Genomic_DNA"/>
</dbReference>
<evidence type="ECO:0000256" key="10">
    <source>
        <dbReference type="ARBA" id="ARBA00023136"/>
    </source>
</evidence>
<dbReference type="InterPro" id="IPR003838">
    <property type="entry name" value="ABC3_permease_C"/>
</dbReference>
<keyword evidence="7 12" id="KW-0132">Cell division</keyword>
<keyword evidence="8 13" id="KW-0812">Transmembrane</keyword>
<evidence type="ECO:0000256" key="2">
    <source>
        <dbReference type="ARBA" id="ARBA00007379"/>
    </source>
</evidence>
<sequence length="302" mass="32401">MKHYLFLHAQSALLALKRTARAPVASLLNLAMLSLALSLPVALYLVVQGVQQWSGKIDVTPELTVFMEMASEPADVAAVASSLKQHPRVGQSTFVDKQQALAELETRSGVTGMAEGLDGNPLPDAFVVKPATLDAAELDRLQKEIAGLPMVAEVQFDAAWAQKLASLISLGGKLTLLLGSAFALALVLVTHNTIRMQILARRDEIEISKLIGATDNFIRRPFLYHALWQGVLAALAAWGLSSWLIAAANPVLADFARLYNEQLALRGLTLGELAALTGLSALLAVSGARLATDHHLRQVRAH</sequence>
<feature type="transmembrane region" description="Helical" evidence="13">
    <location>
        <begin position="31"/>
        <end position="47"/>
    </location>
</feature>
<keyword evidence="10 12" id="KW-0472">Membrane</keyword>
<dbReference type="InterPro" id="IPR047590">
    <property type="entry name" value="FtsX_proteobact-type"/>
</dbReference>
<evidence type="ECO:0000256" key="4">
    <source>
        <dbReference type="ARBA" id="ARBA00021907"/>
    </source>
</evidence>
<dbReference type="RefSeq" id="WP_136551590.1">
    <property type="nucleotide sequence ID" value="NZ_STGJ01000002.1"/>
</dbReference>
<accession>A0A4T0V3M1</accession>
<dbReference type="Proteomes" id="UP000308891">
    <property type="component" value="Unassembled WGS sequence"/>
</dbReference>
<dbReference type="NCBIfam" id="TIGR00439">
    <property type="entry name" value="FtsX_Gneg"/>
    <property type="match status" value="1"/>
</dbReference>
<reference evidence="16 17" key="1">
    <citation type="submission" date="2019-04" db="EMBL/GenBank/DDBJ databases">
        <title>Crenobacter sp. nov.</title>
        <authorList>
            <person name="Shi S."/>
        </authorList>
    </citation>
    <scope>NUCLEOTIDE SEQUENCE [LARGE SCALE GENOMIC DNA]</scope>
    <source>
        <strain evidence="16 17">GY 70310</strain>
    </source>
</reference>
<organism evidence="16 17">
    <name type="scientific">Crenobacter intestini</name>
    <dbReference type="NCBI Taxonomy" id="2563443"/>
    <lineage>
        <taxon>Bacteria</taxon>
        <taxon>Pseudomonadati</taxon>
        <taxon>Pseudomonadota</taxon>
        <taxon>Betaproteobacteria</taxon>
        <taxon>Neisseriales</taxon>
        <taxon>Neisseriaceae</taxon>
        <taxon>Crenobacter</taxon>
    </lineage>
</organism>
<feature type="domain" description="ABC3 transporter permease C-terminal" evidence="14">
    <location>
        <begin position="180"/>
        <end position="248"/>
    </location>
</feature>
<comment type="caution">
    <text evidence="16">The sequence shown here is derived from an EMBL/GenBank/DDBJ whole genome shotgun (WGS) entry which is preliminary data.</text>
</comment>
<keyword evidence="11 12" id="KW-0131">Cell cycle</keyword>
<dbReference type="GO" id="GO:0005886">
    <property type="term" value="C:plasma membrane"/>
    <property type="evidence" value="ECO:0007669"/>
    <property type="project" value="UniProtKB-SubCell"/>
</dbReference>
<evidence type="ECO:0000256" key="9">
    <source>
        <dbReference type="ARBA" id="ARBA00022989"/>
    </source>
</evidence>
<evidence type="ECO:0000256" key="8">
    <source>
        <dbReference type="ARBA" id="ARBA00022692"/>
    </source>
</evidence>
<protein>
    <recommendedName>
        <fullName evidence="4 12">Cell division protein FtsX</fullName>
    </recommendedName>
</protein>